<accession>A0A0L0GD06</accession>
<reference evidence="1 2" key="1">
    <citation type="submission" date="2011-02" db="EMBL/GenBank/DDBJ databases">
        <title>The Genome Sequence of Sphaeroforma arctica JP610.</title>
        <authorList>
            <consortium name="The Broad Institute Genome Sequencing Platform"/>
            <person name="Russ C."/>
            <person name="Cuomo C."/>
            <person name="Young S.K."/>
            <person name="Zeng Q."/>
            <person name="Gargeya S."/>
            <person name="Alvarado L."/>
            <person name="Berlin A."/>
            <person name="Chapman S.B."/>
            <person name="Chen Z."/>
            <person name="Freedman E."/>
            <person name="Gellesch M."/>
            <person name="Goldberg J."/>
            <person name="Griggs A."/>
            <person name="Gujja S."/>
            <person name="Heilman E."/>
            <person name="Heiman D."/>
            <person name="Howarth C."/>
            <person name="Mehta T."/>
            <person name="Neiman D."/>
            <person name="Pearson M."/>
            <person name="Roberts A."/>
            <person name="Saif S."/>
            <person name="Shea T."/>
            <person name="Shenoy N."/>
            <person name="Sisk P."/>
            <person name="Stolte C."/>
            <person name="Sykes S."/>
            <person name="White J."/>
            <person name="Yandava C."/>
            <person name="Burger G."/>
            <person name="Gray M.W."/>
            <person name="Holland P.W.H."/>
            <person name="King N."/>
            <person name="Lang F.B.F."/>
            <person name="Roger A.J."/>
            <person name="Ruiz-Trillo I."/>
            <person name="Haas B."/>
            <person name="Nusbaum C."/>
            <person name="Birren B."/>
        </authorList>
    </citation>
    <scope>NUCLEOTIDE SEQUENCE [LARGE SCALE GENOMIC DNA]</scope>
    <source>
        <strain evidence="1 2">JP610</strain>
    </source>
</reference>
<name>A0A0L0GD06_9EUKA</name>
<proteinExistence type="predicted"/>
<organism evidence="1 2">
    <name type="scientific">Sphaeroforma arctica JP610</name>
    <dbReference type="NCBI Taxonomy" id="667725"/>
    <lineage>
        <taxon>Eukaryota</taxon>
        <taxon>Ichthyosporea</taxon>
        <taxon>Ichthyophonida</taxon>
        <taxon>Sphaeroforma</taxon>
    </lineage>
</organism>
<sequence length="93" mass="10740">MESDILVRYKTLQAYRWSLIWQGSVLTEVPEHELVEVAREVSMKQIVGPLAYDSVIEVNTGATYEDLQENRKLAVATDLPRIAERYCVVEWLN</sequence>
<dbReference type="RefSeq" id="XP_014160696.1">
    <property type="nucleotide sequence ID" value="XM_014305221.1"/>
</dbReference>
<protein>
    <submittedName>
        <fullName evidence="1">Uncharacterized protein</fullName>
    </submittedName>
</protein>
<dbReference type="AlphaFoldDB" id="A0A0L0GD06"/>
<dbReference type="GeneID" id="25901560"/>
<dbReference type="EMBL" id="KQ241635">
    <property type="protein sequence ID" value="KNC86794.1"/>
    <property type="molecule type" value="Genomic_DNA"/>
</dbReference>
<keyword evidence="2" id="KW-1185">Reference proteome</keyword>
<evidence type="ECO:0000313" key="1">
    <source>
        <dbReference type="EMBL" id="KNC86794.1"/>
    </source>
</evidence>
<evidence type="ECO:0000313" key="2">
    <source>
        <dbReference type="Proteomes" id="UP000054560"/>
    </source>
</evidence>
<gene>
    <name evidence="1" type="ORF">SARC_01056</name>
</gene>
<dbReference type="Proteomes" id="UP000054560">
    <property type="component" value="Unassembled WGS sequence"/>
</dbReference>